<evidence type="ECO:0000256" key="1">
    <source>
        <dbReference type="ARBA" id="ARBA00022679"/>
    </source>
</evidence>
<keyword evidence="3" id="KW-0472">Membrane</keyword>
<dbReference type="CDD" id="cd07989">
    <property type="entry name" value="LPLAT_AGPAT-like"/>
    <property type="match status" value="1"/>
</dbReference>
<gene>
    <name evidence="5" type="ORF">PECAL_4P23410</name>
</gene>
<feature type="domain" description="Phospholipid/glycerol acyltransferase" evidence="4">
    <location>
        <begin position="104"/>
        <end position="240"/>
    </location>
</feature>
<dbReference type="Pfam" id="PF01553">
    <property type="entry name" value="Acyltransferase"/>
    <property type="match status" value="1"/>
</dbReference>
<evidence type="ECO:0000256" key="2">
    <source>
        <dbReference type="ARBA" id="ARBA00023315"/>
    </source>
</evidence>
<organism evidence="5 6">
    <name type="scientific">Pelagomonas calceolata</name>
    <dbReference type="NCBI Taxonomy" id="35677"/>
    <lineage>
        <taxon>Eukaryota</taxon>
        <taxon>Sar</taxon>
        <taxon>Stramenopiles</taxon>
        <taxon>Ochrophyta</taxon>
        <taxon>Pelagophyceae</taxon>
        <taxon>Pelagomonadales</taxon>
        <taxon>Pelagomonadaceae</taxon>
        <taxon>Pelagomonas</taxon>
    </lineage>
</organism>
<keyword evidence="2" id="KW-0012">Acyltransferase</keyword>
<evidence type="ECO:0000313" key="5">
    <source>
        <dbReference type="EMBL" id="CAH0375023.1"/>
    </source>
</evidence>
<dbReference type="PANTHER" id="PTHR10434">
    <property type="entry name" value="1-ACYL-SN-GLYCEROL-3-PHOSPHATE ACYLTRANSFERASE"/>
    <property type="match status" value="1"/>
</dbReference>
<dbReference type="OrthoDB" id="417078at2759"/>
<keyword evidence="3" id="KW-1133">Transmembrane helix</keyword>
<dbReference type="GO" id="GO:0005783">
    <property type="term" value="C:endoplasmic reticulum"/>
    <property type="evidence" value="ECO:0007669"/>
    <property type="project" value="TreeGrafter"/>
</dbReference>
<dbReference type="PANTHER" id="PTHR10434:SF11">
    <property type="entry name" value="1-ACYL-SN-GLYCEROL-3-PHOSPHATE ACYLTRANSFERASE"/>
    <property type="match status" value="1"/>
</dbReference>
<dbReference type="GO" id="GO:0003841">
    <property type="term" value="F:1-acylglycerol-3-phosphate O-acyltransferase activity"/>
    <property type="evidence" value="ECO:0007669"/>
    <property type="project" value="TreeGrafter"/>
</dbReference>
<dbReference type="Proteomes" id="UP000789595">
    <property type="component" value="Unassembled WGS sequence"/>
</dbReference>
<evidence type="ECO:0000259" key="4">
    <source>
        <dbReference type="SMART" id="SM00563"/>
    </source>
</evidence>
<dbReference type="InterPro" id="IPR002123">
    <property type="entry name" value="Plipid/glycerol_acylTrfase"/>
</dbReference>
<dbReference type="GO" id="GO:0006654">
    <property type="term" value="P:phosphatidic acid biosynthetic process"/>
    <property type="evidence" value="ECO:0007669"/>
    <property type="project" value="TreeGrafter"/>
</dbReference>
<sequence>MGAPKNALAFPPKLEDYDPPSKITTACLLVVAVSGWVVTWCAQIIFSCTVGLTMSKKRKQYWNGYLFRLLSAAPVARLTPGIKVEKTKDSYEFTPDQINGKSAVMVVCNHRSDFDPFALAAAILPLETKYVAKSDLFKVPFGGWAMQRAGDLAVRFDPKRAGGWGTVKGSTGQLLADAAAHFQAGNSIAIFPEGNRLGAYVDKTIEAGKHPTKLMPFKPPFFDCARKNGVPVVCVSMAGTDAVWPVKTLSMRPGRVTVHIHAPINGADYADDQAFCDAAREIVGKGYLDLIDSLGKTN</sequence>
<comment type="caution">
    <text evidence="5">The sequence shown here is derived from an EMBL/GenBank/DDBJ whole genome shotgun (WGS) entry which is preliminary data.</text>
</comment>
<proteinExistence type="predicted"/>
<evidence type="ECO:0000313" key="6">
    <source>
        <dbReference type="Proteomes" id="UP000789595"/>
    </source>
</evidence>
<dbReference type="SUPFAM" id="SSF69593">
    <property type="entry name" value="Glycerol-3-phosphate (1)-acyltransferase"/>
    <property type="match status" value="1"/>
</dbReference>
<dbReference type="AlphaFoldDB" id="A0A8J2SM75"/>
<reference evidence="5" key="1">
    <citation type="submission" date="2021-11" db="EMBL/GenBank/DDBJ databases">
        <authorList>
            <consortium name="Genoscope - CEA"/>
            <person name="William W."/>
        </authorList>
    </citation>
    <scope>NUCLEOTIDE SEQUENCE</scope>
</reference>
<dbReference type="EMBL" id="CAKKNE010000004">
    <property type="protein sequence ID" value="CAH0375023.1"/>
    <property type="molecule type" value="Genomic_DNA"/>
</dbReference>
<dbReference type="SMART" id="SM00563">
    <property type="entry name" value="PlsC"/>
    <property type="match status" value="1"/>
</dbReference>
<keyword evidence="6" id="KW-1185">Reference proteome</keyword>
<feature type="transmembrane region" description="Helical" evidence="3">
    <location>
        <begin position="23"/>
        <end position="52"/>
    </location>
</feature>
<protein>
    <recommendedName>
        <fullName evidence="4">Phospholipid/glycerol acyltransferase domain-containing protein</fullName>
    </recommendedName>
</protein>
<keyword evidence="1" id="KW-0808">Transferase</keyword>
<accession>A0A8J2SM75</accession>
<name>A0A8J2SM75_9STRA</name>
<keyword evidence="3" id="KW-0812">Transmembrane</keyword>
<evidence type="ECO:0000256" key="3">
    <source>
        <dbReference type="SAM" id="Phobius"/>
    </source>
</evidence>